<dbReference type="EMBL" id="NDHI03003447">
    <property type="protein sequence ID" value="PNJ47818.1"/>
    <property type="molecule type" value="Genomic_DNA"/>
</dbReference>
<dbReference type="AlphaFoldDB" id="A0A2J8URC7"/>
<proteinExistence type="predicted"/>
<organism evidence="1">
    <name type="scientific">Pongo abelii</name>
    <name type="common">Sumatran orangutan</name>
    <name type="synonym">Pongo pygmaeus abelii</name>
    <dbReference type="NCBI Taxonomy" id="9601"/>
    <lineage>
        <taxon>Eukaryota</taxon>
        <taxon>Metazoa</taxon>
        <taxon>Chordata</taxon>
        <taxon>Craniata</taxon>
        <taxon>Vertebrata</taxon>
        <taxon>Euteleostomi</taxon>
        <taxon>Mammalia</taxon>
        <taxon>Eutheria</taxon>
        <taxon>Euarchontoglires</taxon>
        <taxon>Primates</taxon>
        <taxon>Haplorrhini</taxon>
        <taxon>Catarrhini</taxon>
        <taxon>Hominidae</taxon>
        <taxon>Pongo</taxon>
    </lineage>
</organism>
<gene>
    <name evidence="1" type="ORF">CR201_G0025569</name>
</gene>
<feature type="non-terminal residue" evidence="1">
    <location>
        <position position="1"/>
    </location>
</feature>
<sequence>KDELLADAPLLEDERDELEDPEFDIKCLLQEAEDDVDPGHSSSVKELDTDADKLKKKTAEDRMQAFHLRQNLSALDKMHEEQELFIEKMSVS</sequence>
<protein>
    <submittedName>
        <fullName evidence="1">CFAP74 isoform 9</fullName>
    </submittedName>
</protein>
<evidence type="ECO:0000313" key="1">
    <source>
        <dbReference type="EMBL" id="PNJ47818.1"/>
    </source>
</evidence>
<reference evidence="1" key="1">
    <citation type="submission" date="2017-12" db="EMBL/GenBank/DDBJ databases">
        <title>High-resolution comparative analysis of great ape genomes.</title>
        <authorList>
            <person name="Pollen A."/>
            <person name="Hastie A."/>
            <person name="Hormozdiari F."/>
            <person name="Dougherty M."/>
            <person name="Liu R."/>
            <person name="Chaisson M."/>
            <person name="Hoppe E."/>
            <person name="Hill C."/>
            <person name="Pang A."/>
            <person name="Hillier L."/>
            <person name="Baker C."/>
            <person name="Armstrong J."/>
            <person name="Shendure J."/>
            <person name="Paten B."/>
            <person name="Wilson R."/>
            <person name="Chao H."/>
            <person name="Schneider V."/>
            <person name="Ventura M."/>
            <person name="Kronenberg Z."/>
            <person name="Murali S."/>
            <person name="Gordon D."/>
            <person name="Cantsilieris S."/>
            <person name="Munson K."/>
            <person name="Nelson B."/>
            <person name="Raja A."/>
            <person name="Underwood J."/>
            <person name="Diekhans M."/>
            <person name="Fiddes I."/>
            <person name="Haussler D."/>
            <person name="Eichler E."/>
        </authorList>
    </citation>
    <scope>NUCLEOTIDE SEQUENCE [LARGE SCALE GENOMIC DNA]</scope>
    <source>
        <strain evidence="1">Susie</strain>
    </source>
</reference>
<comment type="caution">
    <text evidence="1">The sequence shown here is derived from an EMBL/GenBank/DDBJ whole genome shotgun (WGS) entry which is preliminary data.</text>
</comment>
<name>A0A2J8URC7_PONAB</name>
<accession>A0A2J8URC7</accession>